<dbReference type="EMBL" id="LR797826">
    <property type="protein sequence ID" value="CAB4242181.1"/>
    <property type="molecule type" value="Genomic_DNA"/>
</dbReference>
<reference evidence="1" key="1">
    <citation type="submission" date="2020-05" db="EMBL/GenBank/DDBJ databases">
        <authorList>
            <person name="Chiriac C."/>
            <person name="Salcher M."/>
            <person name="Ghai R."/>
            <person name="Kavagutti S V."/>
        </authorList>
    </citation>
    <scope>NUCLEOTIDE SEQUENCE</scope>
</reference>
<gene>
    <name evidence="1" type="ORF">UFOVP83_16</name>
</gene>
<organism evidence="1">
    <name type="scientific">uncultured Caudovirales phage</name>
    <dbReference type="NCBI Taxonomy" id="2100421"/>
    <lineage>
        <taxon>Viruses</taxon>
        <taxon>Duplodnaviria</taxon>
        <taxon>Heunggongvirae</taxon>
        <taxon>Uroviricota</taxon>
        <taxon>Caudoviricetes</taxon>
        <taxon>Peduoviridae</taxon>
        <taxon>Maltschvirus</taxon>
        <taxon>Maltschvirus maltsch</taxon>
    </lineage>
</organism>
<sequence length="103" mass="11706">MVFNGHTEQYINELDEELFTEIQVMYADGMLGNKGIYDALTPVTTAVYNYFRAEHAVVVKAEDVFPWIHEYSIDPENDEPDEMGSGLATFLSAAKGFKPEFFQ</sequence>
<accession>A0A6J5TB80</accession>
<evidence type="ECO:0000313" key="1">
    <source>
        <dbReference type="EMBL" id="CAB4242181.1"/>
    </source>
</evidence>
<protein>
    <submittedName>
        <fullName evidence="1">Uncharacterized protein</fullName>
    </submittedName>
</protein>
<proteinExistence type="predicted"/>
<name>A0A6J5TB80_9CAUD</name>